<organism evidence="1 2">
    <name type="scientific">Dietzia natronolimnaea</name>
    <dbReference type="NCBI Taxonomy" id="161920"/>
    <lineage>
        <taxon>Bacteria</taxon>
        <taxon>Bacillati</taxon>
        <taxon>Actinomycetota</taxon>
        <taxon>Actinomycetes</taxon>
        <taxon>Mycobacteriales</taxon>
        <taxon>Dietziaceae</taxon>
        <taxon>Dietzia</taxon>
    </lineage>
</organism>
<dbReference type="InterPro" id="IPR050563">
    <property type="entry name" value="4-hydroxybenzoyl-CoA_TE"/>
</dbReference>
<dbReference type="PANTHER" id="PTHR31793">
    <property type="entry name" value="4-HYDROXYBENZOYL-COA THIOESTERASE FAMILY MEMBER"/>
    <property type="match status" value="1"/>
</dbReference>
<dbReference type="GO" id="GO:0047617">
    <property type="term" value="F:fatty acyl-CoA hydrolase activity"/>
    <property type="evidence" value="ECO:0007669"/>
    <property type="project" value="TreeGrafter"/>
</dbReference>
<dbReference type="EMBL" id="NTGA01000018">
    <property type="protein sequence ID" value="PAY23043.1"/>
    <property type="molecule type" value="Genomic_DNA"/>
</dbReference>
<dbReference type="RefSeq" id="WP_095718450.1">
    <property type="nucleotide sequence ID" value="NZ_NTGA01000018.1"/>
</dbReference>
<dbReference type="PANTHER" id="PTHR31793:SF24">
    <property type="entry name" value="LONG-CHAIN ACYL-COA THIOESTERASE FADM"/>
    <property type="match status" value="1"/>
</dbReference>
<dbReference type="OrthoDB" id="9799036at2"/>
<name>A0A2A2WPT1_9ACTN</name>
<reference evidence="2" key="1">
    <citation type="submission" date="2017-09" db="EMBL/GenBank/DDBJ databases">
        <authorList>
            <person name="Zhang Y."/>
            <person name="Huang X."/>
            <person name="Liu J."/>
            <person name="Lu L."/>
            <person name="Peng K."/>
        </authorList>
    </citation>
    <scope>NUCLEOTIDE SEQUENCE [LARGE SCALE GENOMIC DNA]</scope>
    <source>
        <strain evidence="2">S-XJ-1</strain>
    </source>
</reference>
<evidence type="ECO:0000313" key="2">
    <source>
        <dbReference type="Proteomes" id="UP000218810"/>
    </source>
</evidence>
<evidence type="ECO:0000313" key="1">
    <source>
        <dbReference type="EMBL" id="PAY23043.1"/>
    </source>
</evidence>
<gene>
    <name evidence="1" type="ORF">CEY15_10855</name>
</gene>
<dbReference type="Proteomes" id="UP000218810">
    <property type="component" value="Unassembled WGS sequence"/>
</dbReference>
<keyword evidence="2" id="KW-1185">Reference proteome</keyword>
<dbReference type="Pfam" id="PF13279">
    <property type="entry name" value="4HBT_2"/>
    <property type="match status" value="1"/>
</dbReference>
<dbReference type="CDD" id="cd00586">
    <property type="entry name" value="4HBT"/>
    <property type="match status" value="1"/>
</dbReference>
<proteinExistence type="predicted"/>
<accession>A0A2A2WPT1</accession>
<dbReference type="SUPFAM" id="SSF54637">
    <property type="entry name" value="Thioesterase/thiol ester dehydrase-isomerase"/>
    <property type="match status" value="1"/>
</dbReference>
<protein>
    <submittedName>
        <fullName evidence="1">4-hydroxybenzoyl-CoA thioesterase</fullName>
    </submittedName>
</protein>
<dbReference type="AlphaFoldDB" id="A0A2A2WPT1"/>
<comment type="caution">
    <text evidence="1">The sequence shown here is derived from an EMBL/GenBank/DDBJ whole genome shotgun (WGS) entry which is preliminary data.</text>
</comment>
<dbReference type="InterPro" id="IPR029069">
    <property type="entry name" value="HotDog_dom_sf"/>
</dbReference>
<sequence>MTEQLVYEAGGPLGVSGEPGRRVFTAALPVRWSDQDLYHHVNHARMITLLEEARIPWLFEEGIPTATLAAGAVMTELAVKYRGQVTRADGPIRVRMWCEKVGAAMFVARHEVRGRAAPDSAPAAVECTSTIAAFDLATQRPRRFTRAEREHLMQFRHGDPA</sequence>
<dbReference type="Gene3D" id="3.10.129.10">
    <property type="entry name" value="Hotdog Thioesterase"/>
    <property type="match status" value="1"/>
</dbReference>